<keyword evidence="10" id="KW-1185">Reference proteome</keyword>
<reference evidence="10" key="1">
    <citation type="journal article" date="2019" name="Int. J. Syst. Evol. Microbiol.">
        <title>The Global Catalogue of Microorganisms (GCM) 10K type strain sequencing project: providing services to taxonomists for standard genome sequencing and annotation.</title>
        <authorList>
            <consortium name="The Broad Institute Genomics Platform"/>
            <consortium name="The Broad Institute Genome Sequencing Center for Infectious Disease"/>
            <person name="Wu L."/>
            <person name="Ma J."/>
        </authorList>
    </citation>
    <scope>NUCLEOTIDE SEQUENCE [LARGE SCALE GENOMIC DNA]</scope>
    <source>
        <strain evidence="10">JCM 18952</strain>
    </source>
</reference>
<feature type="transmembrane region" description="Helical" evidence="8">
    <location>
        <begin position="159"/>
        <end position="177"/>
    </location>
</feature>
<dbReference type="InterPro" id="IPR051629">
    <property type="entry name" value="Sulfite_efflux_TDT"/>
</dbReference>
<dbReference type="Gene3D" id="1.50.10.150">
    <property type="entry name" value="Voltage-dependent anion channel"/>
    <property type="match status" value="1"/>
</dbReference>
<feature type="transmembrane region" description="Helical" evidence="8">
    <location>
        <begin position="118"/>
        <end position="139"/>
    </location>
</feature>
<dbReference type="Pfam" id="PF03595">
    <property type="entry name" value="SLAC1"/>
    <property type="match status" value="1"/>
</dbReference>
<evidence type="ECO:0000256" key="2">
    <source>
        <dbReference type="ARBA" id="ARBA00008566"/>
    </source>
</evidence>
<feature type="transmembrane region" description="Helical" evidence="8">
    <location>
        <begin position="184"/>
        <end position="203"/>
    </location>
</feature>
<dbReference type="PANTHER" id="PTHR31686:SF1">
    <property type="entry name" value="SULFITE EFFLUX PUMP SSU1"/>
    <property type="match status" value="1"/>
</dbReference>
<dbReference type="CDD" id="cd09319">
    <property type="entry name" value="TDT_like_1"/>
    <property type="match status" value="1"/>
</dbReference>
<evidence type="ECO:0000256" key="3">
    <source>
        <dbReference type="ARBA" id="ARBA00022448"/>
    </source>
</evidence>
<keyword evidence="6 8" id="KW-1133">Transmembrane helix</keyword>
<evidence type="ECO:0000256" key="4">
    <source>
        <dbReference type="ARBA" id="ARBA00022475"/>
    </source>
</evidence>
<gene>
    <name evidence="9" type="ORF">GCM10025778_05590</name>
</gene>
<keyword evidence="4" id="KW-1003">Cell membrane</keyword>
<feature type="transmembrane region" description="Helical" evidence="8">
    <location>
        <begin position="264"/>
        <end position="286"/>
    </location>
</feature>
<feature type="transmembrane region" description="Helical" evidence="8">
    <location>
        <begin position="56"/>
        <end position="75"/>
    </location>
</feature>
<feature type="transmembrane region" description="Helical" evidence="8">
    <location>
        <begin position="223"/>
        <end position="243"/>
    </location>
</feature>
<dbReference type="InterPro" id="IPR038665">
    <property type="entry name" value="Voltage-dep_anion_channel_sf"/>
</dbReference>
<organism evidence="9 10">
    <name type="scientific">Paeniglutamicibacter antarcticus</name>
    <dbReference type="NCBI Taxonomy" id="494023"/>
    <lineage>
        <taxon>Bacteria</taxon>
        <taxon>Bacillati</taxon>
        <taxon>Actinomycetota</taxon>
        <taxon>Actinomycetes</taxon>
        <taxon>Micrococcales</taxon>
        <taxon>Micrococcaceae</taxon>
        <taxon>Paeniglutamicibacter</taxon>
    </lineage>
</organism>
<proteinExistence type="inferred from homology"/>
<dbReference type="EMBL" id="BAABLK010000009">
    <property type="protein sequence ID" value="GAA5226029.1"/>
    <property type="molecule type" value="Genomic_DNA"/>
</dbReference>
<evidence type="ECO:0000313" key="9">
    <source>
        <dbReference type="EMBL" id="GAA5226029.1"/>
    </source>
</evidence>
<keyword evidence="7 8" id="KW-0472">Membrane</keyword>
<dbReference type="InterPro" id="IPR004695">
    <property type="entry name" value="SLAC1/Mae1/Ssu1/TehA"/>
</dbReference>
<evidence type="ECO:0000256" key="5">
    <source>
        <dbReference type="ARBA" id="ARBA00022692"/>
    </source>
</evidence>
<evidence type="ECO:0000256" key="8">
    <source>
        <dbReference type="SAM" id="Phobius"/>
    </source>
</evidence>
<feature type="transmembrane region" description="Helical" evidence="8">
    <location>
        <begin position="95"/>
        <end position="111"/>
    </location>
</feature>
<evidence type="ECO:0000256" key="1">
    <source>
        <dbReference type="ARBA" id="ARBA00004651"/>
    </source>
</evidence>
<evidence type="ECO:0000256" key="7">
    <source>
        <dbReference type="ARBA" id="ARBA00023136"/>
    </source>
</evidence>
<protein>
    <submittedName>
        <fullName evidence="9">Tellurite resistance/C4-dicarboxylate transporter family protein</fullName>
    </submittedName>
</protein>
<comment type="subcellular location">
    <subcellularLocation>
        <location evidence="1">Cell membrane</location>
        <topology evidence="1">Multi-pass membrane protein</topology>
    </subcellularLocation>
</comment>
<feature type="transmembrane region" description="Helical" evidence="8">
    <location>
        <begin position="298"/>
        <end position="318"/>
    </location>
</feature>
<name>A0ABP9TLR7_9MICC</name>
<evidence type="ECO:0000256" key="6">
    <source>
        <dbReference type="ARBA" id="ARBA00022989"/>
    </source>
</evidence>
<comment type="similarity">
    <text evidence="2">Belongs to the tellurite-resistance/dicarboxylate transporter (TDT) family.</text>
</comment>
<comment type="caution">
    <text evidence="9">The sequence shown here is derived from an EMBL/GenBank/DDBJ whole genome shotgun (WGS) entry which is preliminary data.</text>
</comment>
<evidence type="ECO:0000313" key="10">
    <source>
        <dbReference type="Proteomes" id="UP001501257"/>
    </source>
</evidence>
<feature type="transmembrane region" description="Helical" evidence="8">
    <location>
        <begin position="31"/>
        <end position="49"/>
    </location>
</feature>
<keyword evidence="3" id="KW-0813">Transport</keyword>
<dbReference type="PANTHER" id="PTHR31686">
    <property type="match status" value="1"/>
</dbReference>
<accession>A0ABP9TLR7</accession>
<sequence>MPSVNRQPVAAAVPSGSLVRLDAVVKGFPPAAFSFVMATGILSTGLWMVGHGALSVVLMWIAAAAGVLLSVALVWRAISHPGTLMADANNPAKAFGFFTIVAGANVMGLRLEIAGMSAAMMVLASIAAVVWVALTYGIPASMLLRDRSTPILHDANGSWFLWVVGTQSLANAFAVFARNTHNDLAAVGATAAWGIGLVLYLLVSTLVTLRMLTLPNRPETLSPTYWIFMGATAITVLAGANVLSMPGDLAISISTHTFVAGASFVLWALGMWWIPLLVLFGIWRHVMSHYPMGYETGLWAIVFPLGMMSAASISFGRGESISVMIRIGEVGVWIAAAAWIGTIALMLVCFARWLRAGSRSLAASTQGDA</sequence>
<dbReference type="Proteomes" id="UP001501257">
    <property type="component" value="Unassembled WGS sequence"/>
</dbReference>
<keyword evidence="5 8" id="KW-0812">Transmembrane</keyword>
<dbReference type="RefSeq" id="WP_210099323.1">
    <property type="nucleotide sequence ID" value="NZ_BAABLK010000009.1"/>
</dbReference>
<feature type="transmembrane region" description="Helical" evidence="8">
    <location>
        <begin position="330"/>
        <end position="354"/>
    </location>
</feature>